<dbReference type="SMART" id="SM00331">
    <property type="entry name" value="PP2C_SIG"/>
    <property type="match status" value="1"/>
</dbReference>
<feature type="compositionally biased region" description="Basic and acidic residues" evidence="1">
    <location>
        <begin position="13"/>
        <end position="24"/>
    </location>
</feature>
<dbReference type="EMBL" id="CP114014">
    <property type="protein sequence ID" value="XAY03203.1"/>
    <property type="molecule type" value="Genomic_DNA"/>
</dbReference>
<accession>A0AAU7ANN8</accession>
<feature type="region of interest" description="Disordered" evidence="1">
    <location>
        <begin position="1"/>
        <end position="24"/>
    </location>
</feature>
<dbReference type="NCBIfam" id="NF033484">
    <property type="entry name" value="Stp1_PP2C_phos"/>
    <property type="match status" value="1"/>
</dbReference>
<dbReference type="AlphaFoldDB" id="A0AAU7ANN8"/>
<evidence type="ECO:0000259" key="3">
    <source>
        <dbReference type="PROSITE" id="PS51746"/>
    </source>
</evidence>
<dbReference type="PANTHER" id="PTHR13832">
    <property type="entry name" value="PROTEIN PHOSPHATASE 2C"/>
    <property type="match status" value="1"/>
</dbReference>
<dbReference type="PROSITE" id="PS51746">
    <property type="entry name" value="PPM_2"/>
    <property type="match status" value="1"/>
</dbReference>
<sequence>MLGIANDVYNDTDQGRQRRGNEDSHFARRPLFAVADGMGGAQAGEIASGIAVSVFEHGIPAGEGSIEERLASLVQAANAQIHELSRTDEERAGMGTTLTAAYLEEEELSIAHVGDSRLYRIRDGLITRLTRDHSLVEELVQEGRLTPEEAEEHPQRSIITRALGPEQHVLVDHFTERVQLDDIYLICSDGLTSMVRDDQRLAELIDGSATLREAGRTLIDAANAAGGRDNITVILFRIADVSGTGAGPATVAGGADPTEQTMIGSSAPTVDEVRSAVASAPPTVESGRPARSAADAPDRRVPRVPTATGKPKKKKRGRRARRIMRGLIVSGIVVIPIAFGAWIASQSVYFVGVDDQGFVTLFRGMPYDLPAGVEAYSVNYSSGVPAVTLSDKVRGTVTAHKLRSRDDAADLIQQIEQAKLVGQGG</sequence>
<dbReference type="InterPro" id="IPR036457">
    <property type="entry name" value="PPM-type-like_dom_sf"/>
</dbReference>
<dbReference type="SUPFAM" id="SSF81606">
    <property type="entry name" value="PP2C-like"/>
    <property type="match status" value="1"/>
</dbReference>
<feature type="transmembrane region" description="Helical" evidence="2">
    <location>
        <begin position="323"/>
        <end position="344"/>
    </location>
</feature>
<dbReference type="KEGG" id="parq:DSM112329_00015"/>
<evidence type="ECO:0000256" key="1">
    <source>
        <dbReference type="SAM" id="MobiDB-lite"/>
    </source>
</evidence>
<evidence type="ECO:0000313" key="4">
    <source>
        <dbReference type="EMBL" id="XAY03203.1"/>
    </source>
</evidence>
<dbReference type="InterPro" id="IPR015655">
    <property type="entry name" value="PP2C"/>
</dbReference>
<protein>
    <recommendedName>
        <fullName evidence="3">PPM-type phosphatase domain-containing protein</fullName>
    </recommendedName>
</protein>
<dbReference type="InterPro" id="IPR001932">
    <property type="entry name" value="PPM-type_phosphatase-like_dom"/>
</dbReference>
<feature type="region of interest" description="Disordered" evidence="1">
    <location>
        <begin position="276"/>
        <end position="318"/>
    </location>
</feature>
<dbReference type="RefSeq" id="WP_354699760.1">
    <property type="nucleotide sequence ID" value="NZ_CP114014.1"/>
</dbReference>
<dbReference type="Gene3D" id="3.60.40.10">
    <property type="entry name" value="PPM-type phosphatase domain"/>
    <property type="match status" value="1"/>
</dbReference>
<feature type="domain" description="PPM-type phosphatase" evidence="3">
    <location>
        <begin position="7"/>
        <end position="238"/>
    </location>
</feature>
<dbReference type="CDD" id="cd00143">
    <property type="entry name" value="PP2Cc"/>
    <property type="match status" value="1"/>
</dbReference>
<keyword evidence="2" id="KW-1133">Transmembrane helix</keyword>
<dbReference type="GO" id="GO:0004722">
    <property type="term" value="F:protein serine/threonine phosphatase activity"/>
    <property type="evidence" value="ECO:0007669"/>
    <property type="project" value="InterPro"/>
</dbReference>
<dbReference type="PANTHER" id="PTHR13832:SF827">
    <property type="entry name" value="PROTEIN PHOSPHATASE 1L"/>
    <property type="match status" value="1"/>
</dbReference>
<reference evidence="4" key="1">
    <citation type="submission" date="2022-12" db="EMBL/GenBank/DDBJ databases">
        <title>Paraconexibacter alkalitolerans sp. nov. and Baekduia alba sp. nov., isolated from soil and emended description of the genera Paraconexibacter (Chun et al., 2020) and Baekduia (An et al., 2020).</title>
        <authorList>
            <person name="Vieira S."/>
            <person name="Huber K.J."/>
            <person name="Geppert A."/>
            <person name="Wolf J."/>
            <person name="Neumann-Schaal M."/>
            <person name="Muesken M."/>
            <person name="Overmann J."/>
        </authorList>
    </citation>
    <scope>NUCLEOTIDE SEQUENCE</scope>
    <source>
        <strain evidence="4">AEG42_29</strain>
    </source>
</reference>
<organism evidence="4">
    <name type="scientific">Paraconexibacter sp. AEG42_29</name>
    <dbReference type="NCBI Taxonomy" id="2997339"/>
    <lineage>
        <taxon>Bacteria</taxon>
        <taxon>Bacillati</taxon>
        <taxon>Actinomycetota</taxon>
        <taxon>Thermoleophilia</taxon>
        <taxon>Solirubrobacterales</taxon>
        <taxon>Paraconexibacteraceae</taxon>
        <taxon>Paraconexibacter</taxon>
    </lineage>
</organism>
<gene>
    <name evidence="4" type="ORF">DSM112329_00015</name>
</gene>
<proteinExistence type="predicted"/>
<dbReference type="SMART" id="SM00332">
    <property type="entry name" value="PP2Cc"/>
    <property type="match status" value="1"/>
</dbReference>
<name>A0AAU7ANN8_9ACTN</name>
<keyword evidence="2" id="KW-0472">Membrane</keyword>
<keyword evidence="2" id="KW-0812">Transmembrane</keyword>
<dbReference type="Pfam" id="PF13672">
    <property type="entry name" value="PP2C_2"/>
    <property type="match status" value="1"/>
</dbReference>
<evidence type="ECO:0000256" key="2">
    <source>
        <dbReference type="SAM" id="Phobius"/>
    </source>
</evidence>